<dbReference type="Proteomes" id="UP001501169">
    <property type="component" value="Unassembled WGS sequence"/>
</dbReference>
<sequence>MKNVKLDTNHVVEAVELLNKVEGGINATGQRIDSSVFTHCDFFVCGVALYGSVIDPHRFDMLP</sequence>
<keyword evidence="2" id="KW-1185">Reference proteome</keyword>
<proteinExistence type="predicted"/>
<evidence type="ECO:0000313" key="2">
    <source>
        <dbReference type="Proteomes" id="UP001501169"/>
    </source>
</evidence>
<organism evidence="1 2">
    <name type="scientific">Rheinheimera aquimaris</name>
    <dbReference type="NCBI Taxonomy" id="412437"/>
    <lineage>
        <taxon>Bacteria</taxon>
        <taxon>Pseudomonadati</taxon>
        <taxon>Pseudomonadota</taxon>
        <taxon>Gammaproteobacteria</taxon>
        <taxon>Chromatiales</taxon>
        <taxon>Chromatiaceae</taxon>
        <taxon>Rheinheimera</taxon>
    </lineage>
</organism>
<dbReference type="EMBL" id="BAAAEO010000002">
    <property type="protein sequence ID" value="GAA0544840.1"/>
    <property type="molecule type" value="Genomic_DNA"/>
</dbReference>
<comment type="caution">
    <text evidence="1">The sequence shown here is derived from an EMBL/GenBank/DDBJ whole genome shotgun (WGS) entry which is preliminary data.</text>
</comment>
<accession>A0ABN1DJ76</accession>
<reference evidence="1 2" key="1">
    <citation type="journal article" date="2019" name="Int. J. Syst. Evol. Microbiol.">
        <title>The Global Catalogue of Microorganisms (GCM) 10K type strain sequencing project: providing services to taxonomists for standard genome sequencing and annotation.</title>
        <authorList>
            <consortium name="The Broad Institute Genomics Platform"/>
            <consortium name="The Broad Institute Genome Sequencing Center for Infectious Disease"/>
            <person name="Wu L."/>
            <person name="Ma J."/>
        </authorList>
    </citation>
    <scope>NUCLEOTIDE SEQUENCE [LARGE SCALE GENOMIC DNA]</scope>
    <source>
        <strain evidence="1 2">JCM 14331</strain>
    </source>
</reference>
<gene>
    <name evidence="1" type="ORF">GCM10009098_10470</name>
</gene>
<dbReference type="RefSeq" id="WP_134053404.1">
    <property type="nucleotide sequence ID" value="NZ_BAAAEO010000002.1"/>
</dbReference>
<name>A0ABN1DJ76_9GAMM</name>
<protein>
    <submittedName>
        <fullName evidence="1">Uncharacterized protein</fullName>
    </submittedName>
</protein>
<evidence type="ECO:0000313" key="1">
    <source>
        <dbReference type="EMBL" id="GAA0544840.1"/>
    </source>
</evidence>